<keyword evidence="8" id="KW-0675">Receptor</keyword>
<reference evidence="11" key="1">
    <citation type="submission" date="2022-08" db="UniProtKB">
        <authorList>
            <consortium name="EnsemblMetazoa"/>
        </authorList>
    </citation>
    <scope>IDENTIFICATION</scope>
    <source>
        <strain evidence="11">05x7-T-G4-1.051#20</strain>
    </source>
</reference>
<dbReference type="GO" id="GO:0038023">
    <property type="term" value="F:signaling receptor activity"/>
    <property type="evidence" value="ECO:0007669"/>
    <property type="project" value="TreeGrafter"/>
</dbReference>
<dbReference type="Gene3D" id="3.80.10.10">
    <property type="entry name" value="Ribonuclease Inhibitor"/>
    <property type="match status" value="2"/>
</dbReference>
<feature type="transmembrane region" description="Helical" evidence="9">
    <location>
        <begin position="175"/>
        <end position="197"/>
    </location>
</feature>
<keyword evidence="12" id="KW-1185">Reference proteome</keyword>
<dbReference type="Gene3D" id="3.40.50.10140">
    <property type="entry name" value="Toll/interleukin-1 receptor homology (TIR) domain"/>
    <property type="match status" value="1"/>
</dbReference>
<evidence type="ECO:0000256" key="7">
    <source>
        <dbReference type="ARBA" id="ARBA00023136"/>
    </source>
</evidence>
<dbReference type="Pfam" id="PF01462">
    <property type="entry name" value="LRRNT"/>
    <property type="match status" value="1"/>
</dbReference>
<protein>
    <recommendedName>
        <fullName evidence="10">TIR domain-containing protein</fullName>
    </recommendedName>
</protein>
<keyword evidence="6 9" id="KW-1133">Transmembrane helix</keyword>
<dbReference type="PANTHER" id="PTHR24365">
    <property type="entry name" value="TOLL-LIKE RECEPTOR"/>
    <property type="match status" value="1"/>
</dbReference>
<keyword evidence="4 9" id="KW-0812">Transmembrane</keyword>
<dbReference type="AlphaFoldDB" id="A0A8W8JU29"/>
<accession>A0A8W8JU29</accession>
<dbReference type="GO" id="GO:0007165">
    <property type="term" value="P:signal transduction"/>
    <property type="evidence" value="ECO:0007669"/>
    <property type="project" value="InterPro"/>
</dbReference>
<dbReference type="SMART" id="SM00082">
    <property type="entry name" value="LRRCT"/>
    <property type="match status" value="1"/>
</dbReference>
<evidence type="ECO:0000256" key="2">
    <source>
        <dbReference type="ARBA" id="ARBA00009634"/>
    </source>
</evidence>
<evidence type="ECO:0000256" key="4">
    <source>
        <dbReference type="ARBA" id="ARBA00022692"/>
    </source>
</evidence>
<keyword evidence="7 9" id="KW-0472">Membrane</keyword>
<dbReference type="GO" id="GO:0005886">
    <property type="term" value="C:plasma membrane"/>
    <property type="evidence" value="ECO:0007669"/>
    <property type="project" value="TreeGrafter"/>
</dbReference>
<name>A0A8W8JU29_MAGGI</name>
<dbReference type="InterPro" id="IPR035897">
    <property type="entry name" value="Toll_tir_struct_dom_sf"/>
</dbReference>
<dbReference type="Proteomes" id="UP000005408">
    <property type="component" value="Unassembled WGS sequence"/>
</dbReference>
<evidence type="ECO:0000256" key="1">
    <source>
        <dbReference type="ARBA" id="ARBA00004167"/>
    </source>
</evidence>
<evidence type="ECO:0000256" key="8">
    <source>
        <dbReference type="ARBA" id="ARBA00023170"/>
    </source>
</evidence>
<evidence type="ECO:0000256" key="5">
    <source>
        <dbReference type="ARBA" id="ARBA00022729"/>
    </source>
</evidence>
<evidence type="ECO:0000256" key="3">
    <source>
        <dbReference type="ARBA" id="ARBA00022614"/>
    </source>
</evidence>
<dbReference type="SUPFAM" id="SSF52200">
    <property type="entry name" value="Toll/Interleukin receptor TIR domain"/>
    <property type="match status" value="1"/>
</dbReference>
<feature type="domain" description="TIR" evidence="10">
    <location>
        <begin position="229"/>
        <end position="377"/>
    </location>
</feature>
<keyword evidence="5" id="KW-0732">Signal</keyword>
<dbReference type="InterPro" id="IPR000483">
    <property type="entry name" value="Cys-rich_flank_reg_C"/>
</dbReference>
<dbReference type="EnsemblMetazoa" id="G21064.2">
    <property type="protein sequence ID" value="G21064.2:cds"/>
    <property type="gene ID" value="G21064"/>
</dbReference>
<dbReference type="InterPro" id="IPR000372">
    <property type="entry name" value="LRRNT"/>
</dbReference>
<dbReference type="InterPro" id="IPR001611">
    <property type="entry name" value="Leu-rich_rpt"/>
</dbReference>
<dbReference type="PROSITE" id="PS51450">
    <property type="entry name" value="LRR"/>
    <property type="match status" value="1"/>
</dbReference>
<dbReference type="InterPro" id="IPR032675">
    <property type="entry name" value="LRR_dom_sf"/>
</dbReference>
<comment type="similarity">
    <text evidence="2">Belongs to the Toll-like receptor family.</text>
</comment>
<evidence type="ECO:0000313" key="11">
    <source>
        <dbReference type="EnsemblMetazoa" id="G21064.2:cds"/>
    </source>
</evidence>
<proteinExistence type="inferred from homology"/>
<evidence type="ECO:0000256" key="9">
    <source>
        <dbReference type="SAM" id="Phobius"/>
    </source>
</evidence>
<dbReference type="Pfam" id="PF13855">
    <property type="entry name" value="LRR_8"/>
    <property type="match status" value="1"/>
</dbReference>
<dbReference type="PANTHER" id="PTHR24365:SF530">
    <property type="entry name" value="MSTPROX-RELATED"/>
    <property type="match status" value="1"/>
</dbReference>
<evidence type="ECO:0000259" key="10">
    <source>
        <dbReference type="PROSITE" id="PS50104"/>
    </source>
</evidence>
<evidence type="ECO:0000256" key="6">
    <source>
        <dbReference type="ARBA" id="ARBA00022989"/>
    </source>
</evidence>
<sequence length="382" mass="44891">MASCPQHCSCRNDVVDCRGKQLKGVPRNIPASTQKLYLGHNQIKVIEKNDFCFFPQLFELQLQNNLITSLSSFVFSGECLPKIQTIQLENNRINFTEADEESMKGLESLTEINFNNNPFACTCDLRWFRRWIDKTKTFVRDLKKYRCYSPEDWKGKTLLSFDETKIECNLVSVKVTVGIIVTVIILFVVLISISYWYRMHILFITYSTKNRIRRYFTRRNQNYTELVNMEYDAYILYSEDDEDSKWIKTNLLKEFDDGSEDDQNFHGKYKLYFGDRDTLGSADNLQTSVNTMENSRKIIIVVSKYLESYRLRDLFIGEALDLKGNSLHDIIVITVGNISFAEIPRLLHSKVRIGDHVEWRDDDIYRRVFMVKMEEKLMNNST</sequence>
<evidence type="ECO:0000313" key="12">
    <source>
        <dbReference type="Proteomes" id="UP000005408"/>
    </source>
</evidence>
<dbReference type="InterPro" id="IPR000157">
    <property type="entry name" value="TIR_dom"/>
</dbReference>
<organism evidence="11 12">
    <name type="scientific">Magallana gigas</name>
    <name type="common">Pacific oyster</name>
    <name type="synonym">Crassostrea gigas</name>
    <dbReference type="NCBI Taxonomy" id="29159"/>
    <lineage>
        <taxon>Eukaryota</taxon>
        <taxon>Metazoa</taxon>
        <taxon>Spiralia</taxon>
        <taxon>Lophotrochozoa</taxon>
        <taxon>Mollusca</taxon>
        <taxon>Bivalvia</taxon>
        <taxon>Autobranchia</taxon>
        <taxon>Pteriomorphia</taxon>
        <taxon>Ostreida</taxon>
        <taxon>Ostreoidea</taxon>
        <taxon>Ostreidae</taxon>
        <taxon>Magallana</taxon>
    </lineage>
</organism>
<keyword evidence="3" id="KW-0433">Leucine-rich repeat</keyword>
<dbReference type="SMART" id="SM00013">
    <property type="entry name" value="LRRNT"/>
    <property type="match status" value="1"/>
</dbReference>
<dbReference type="PROSITE" id="PS50104">
    <property type="entry name" value="TIR"/>
    <property type="match status" value="1"/>
</dbReference>
<dbReference type="SUPFAM" id="SSF52058">
    <property type="entry name" value="L domain-like"/>
    <property type="match status" value="1"/>
</dbReference>
<comment type="subcellular location">
    <subcellularLocation>
        <location evidence="1">Membrane</location>
        <topology evidence="1">Single-pass membrane protein</topology>
    </subcellularLocation>
</comment>